<evidence type="ECO:0000259" key="7">
    <source>
        <dbReference type="Pfam" id="PF04545"/>
    </source>
</evidence>
<dbReference type="GO" id="GO:0003677">
    <property type="term" value="F:DNA binding"/>
    <property type="evidence" value="ECO:0007669"/>
    <property type="project" value="UniProtKB-KW"/>
</dbReference>
<dbReference type="PANTHER" id="PTHR43133">
    <property type="entry name" value="RNA POLYMERASE ECF-TYPE SIGMA FACTO"/>
    <property type="match status" value="1"/>
</dbReference>
<dbReference type="Pfam" id="PF04545">
    <property type="entry name" value="Sigma70_r4"/>
    <property type="match status" value="1"/>
</dbReference>
<feature type="domain" description="RNA polymerase sigma-70 region 4" evidence="7">
    <location>
        <begin position="130"/>
        <end position="177"/>
    </location>
</feature>
<dbReference type="EMBL" id="FNNO01000015">
    <property type="protein sequence ID" value="SDX40402.1"/>
    <property type="molecule type" value="Genomic_DNA"/>
</dbReference>
<evidence type="ECO:0000313" key="8">
    <source>
        <dbReference type="EMBL" id="SDX40402.1"/>
    </source>
</evidence>
<evidence type="ECO:0000256" key="3">
    <source>
        <dbReference type="ARBA" id="ARBA00023082"/>
    </source>
</evidence>
<proteinExistence type="inferred from homology"/>
<dbReference type="AlphaFoldDB" id="A0A8X8IHH6"/>
<dbReference type="Pfam" id="PF04542">
    <property type="entry name" value="Sigma70_r2"/>
    <property type="match status" value="1"/>
</dbReference>
<dbReference type="InterPro" id="IPR036388">
    <property type="entry name" value="WH-like_DNA-bd_sf"/>
</dbReference>
<gene>
    <name evidence="8" type="ORF">SAMN05444410_11526</name>
</gene>
<name>A0A8X8IHH6_9BACT</name>
<dbReference type="Proteomes" id="UP000198711">
    <property type="component" value="Unassembled WGS sequence"/>
</dbReference>
<dbReference type="CDD" id="cd06171">
    <property type="entry name" value="Sigma70_r4"/>
    <property type="match status" value="1"/>
</dbReference>
<dbReference type="Gene3D" id="1.10.10.10">
    <property type="entry name" value="Winged helix-like DNA-binding domain superfamily/Winged helix DNA-binding domain"/>
    <property type="match status" value="1"/>
</dbReference>
<dbReference type="InterPro" id="IPR014284">
    <property type="entry name" value="RNA_pol_sigma-70_dom"/>
</dbReference>
<keyword evidence="4" id="KW-0238">DNA-binding</keyword>
<evidence type="ECO:0000256" key="4">
    <source>
        <dbReference type="ARBA" id="ARBA00023125"/>
    </source>
</evidence>
<feature type="domain" description="RNA polymerase sigma-70 region 2" evidence="6">
    <location>
        <begin position="27"/>
        <end position="92"/>
    </location>
</feature>
<keyword evidence="5" id="KW-0804">Transcription</keyword>
<evidence type="ECO:0000256" key="5">
    <source>
        <dbReference type="ARBA" id="ARBA00023163"/>
    </source>
</evidence>
<dbReference type="InterPro" id="IPR039425">
    <property type="entry name" value="RNA_pol_sigma-70-like"/>
</dbReference>
<accession>A0A8X8IHH6</accession>
<sequence length="182" mass="20932">MTANTQNTETELVASLKNKDRQAFNYLYDNYAGALYGVIIKILDKQEVASDILQEVFVKIWRNIDSYDAGRGRLYTWMLNIARNAAIDTLRSSGYNQEKNTQYSSDNMSAHESRLSISMKTDHIGLKQLLLVLKEEHRQVIDLSYFKGYTQEEIAKELDIPLGTVKTRCRKALLQLKDIMKS</sequence>
<evidence type="ECO:0000259" key="6">
    <source>
        <dbReference type="Pfam" id="PF04542"/>
    </source>
</evidence>
<dbReference type="InterPro" id="IPR013324">
    <property type="entry name" value="RNA_pol_sigma_r3/r4-like"/>
</dbReference>
<dbReference type="InterPro" id="IPR007630">
    <property type="entry name" value="RNA_pol_sigma70_r4"/>
</dbReference>
<dbReference type="InterPro" id="IPR007627">
    <property type="entry name" value="RNA_pol_sigma70_r2"/>
</dbReference>
<comment type="similarity">
    <text evidence="1">Belongs to the sigma-70 factor family. ECF subfamily.</text>
</comment>
<dbReference type="PANTHER" id="PTHR43133:SF62">
    <property type="entry name" value="RNA POLYMERASE SIGMA FACTOR SIGZ"/>
    <property type="match status" value="1"/>
</dbReference>
<dbReference type="SUPFAM" id="SSF88659">
    <property type="entry name" value="Sigma3 and sigma4 domains of RNA polymerase sigma factors"/>
    <property type="match status" value="1"/>
</dbReference>
<protein>
    <submittedName>
        <fullName evidence="8">RNA polymerase sigma-70 factor, ECF subfamily</fullName>
    </submittedName>
</protein>
<evidence type="ECO:0000256" key="1">
    <source>
        <dbReference type="ARBA" id="ARBA00010641"/>
    </source>
</evidence>
<dbReference type="SUPFAM" id="SSF88946">
    <property type="entry name" value="Sigma2 domain of RNA polymerase sigma factors"/>
    <property type="match status" value="1"/>
</dbReference>
<organism evidence="8 9">
    <name type="scientific">Hydrobacter penzbergensis</name>
    <dbReference type="NCBI Taxonomy" id="1235997"/>
    <lineage>
        <taxon>Bacteria</taxon>
        <taxon>Pseudomonadati</taxon>
        <taxon>Bacteroidota</taxon>
        <taxon>Chitinophagia</taxon>
        <taxon>Chitinophagales</taxon>
        <taxon>Chitinophagaceae</taxon>
        <taxon>Hydrobacter</taxon>
    </lineage>
</organism>
<evidence type="ECO:0000256" key="2">
    <source>
        <dbReference type="ARBA" id="ARBA00023015"/>
    </source>
</evidence>
<dbReference type="GO" id="GO:0016987">
    <property type="term" value="F:sigma factor activity"/>
    <property type="evidence" value="ECO:0007669"/>
    <property type="project" value="UniProtKB-KW"/>
</dbReference>
<keyword evidence="2" id="KW-0805">Transcription regulation</keyword>
<dbReference type="GO" id="GO:0006352">
    <property type="term" value="P:DNA-templated transcription initiation"/>
    <property type="evidence" value="ECO:0007669"/>
    <property type="project" value="InterPro"/>
</dbReference>
<reference evidence="8 9" key="1">
    <citation type="submission" date="2016-10" db="EMBL/GenBank/DDBJ databases">
        <authorList>
            <person name="Varghese N."/>
            <person name="Submissions S."/>
        </authorList>
    </citation>
    <scope>NUCLEOTIDE SEQUENCE [LARGE SCALE GENOMIC DNA]</scope>
    <source>
        <strain evidence="8 9">DSM 25353</strain>
    </source>
</reference>
<dbReference type="NCBIfam" id="TIGR02937">
    <property type="entry name" value="sigma70-ECF"/>
    <property type="match status" value="1"/>
</dbReference>
<comment type="caution">
    <text evidence="8">The sequence shown here is derived from an EMBL/GenBank/DDBJ whole genome shotgun (WGS) entry which is preliminary data.</text>
</comment>
<evidence type="ECO:0000313" key="9">
    <source>
        <dbReference type="Proteomes" id="UP000198711"/>
    </source>
</evidence>
<keyword evidence="9" id="KW-1185">Reference proteome</keyword>
<dbReference type="Gene3D" id="1.10.1740.10">
    <property type="match status" value="1"/>
</dbReference>
<dbReference type="InterPro" id="IPR013325">
    <property type="entry name" value="RNA_pol_sigma_r2"/>
</dbReference>
<keyword evidence="3" id="KW-0731">Sigma factor</keyword>